<accession>A2CCE5</accession>
<dbReference type="EMBL" id="CP000554">
    <property type="protein sequence ID" value="ABM79155.1"/>
    <property type="molecule type" value="Genomic_DNA"/>
</dbReference>
<sequence length="89" mass="10220">MARSPFVDPLILLEQRPKGNHLALFRLLSNQLQTLLTLNFLRIPSSATLDFFPVCGLFSGFSTQPQNLQPKPSQRSQRHVTTLTQWWMP</sequence>
<dbReference type="KEGG" id="pmf:P9303_24241"/>
<dbReference type="STRING" id="59922.P9303_24241"/>
<protein>
    <submittedName>
        <fullName evidence="1">Uncharacterized protein</fullName>
    </submittedName>
</protein>
<evidence type="ECO:0000313" key="2">
    <source>
        <dbReference type="Proteomes" id="UP000002274"/>
    </source>
</evidence>
<dbReference type="AlphaFoldDB" id="A2CCE5"/>
<organism evidence="1 2">
    <name type="scientific">Prochlorococcus marinus (strain MIT 9303)</name>
    <dbReference type="NCBI Taxonomy" id="59922"/>
    <lineage>
        <taxon>Bacteria</taxon>
        <taxon>Bacillati</taxon>
        <taxon>Cyanobacteriota</taxon>
        <taxon>Cyanophyceae</taxon>
        <taxon>Synechococcales</taxon>
        <taxon>Prochlorococcaceae</taxon>
        <taxon>Prochlorococcus</taxon>
    </lineage>
</organism>
<reference evidence="1 2" key="1">
    <citation type="journal article" date="2007" name="PLoS Genet.">
        <title>Patterns and implications of gene gain and loss in the evolution of Prochlorococcus.</title>
        <authorList>
            <person name="Kettler G.C."/>
            <person name="Martiny A.C."/>
            <person name="Huang K."/>
            <person name="Zucker J."/>
            <person name="Coleman M.L."/>
            <person name="Rodrigue S."/>
            <person name="Chen F."/>
            <person name="Lapidus A."/>
            <person name="Ferriera S."/>
            <person name="Johnson J."/>
            <person name="Steglich C."/>
            <person name="Church G.M."/>
            <person name="Richardson P."/>
            <person name="Chisholm S.W."/>
        </authorList>
    </citation>
    <scope>NUCLEOTIDE SEQUENCE [LARGE SCALE GENOMIC DNA]</scope>
    <source>
        <strain evidence="1 2">MIT 9303</strain>
    </source>
</reference>
<dbReference type="HOGENOM" id="CLU_2452202_0_0_3"/>
<name>A2CCE5_PROM3</name>
<proteinExistence type="predicted"/>
<dbReference type="Proteomes" id="UP000002274">
    <property type="component" value="Chromosome"/>
</dbReference>
<gene>
    <name evidence="1" type="ordered locus">P9303_24241</name>
</gene>
<evidence type="ECO:0000313" key="1">
    <source>
        <dbReference type="EMBL" id="ABM79155.1"/>
    </source>
</evidence>